<evidence type="ECO:0000313" key="2">
    <source>
        <dbReference type="Proteomes" id="UP000215335"/>
    </source>
</evidence>
<gene>
    <name evidence="1" type="ORF">TSAR_016536</name>
</gene>
<comment type="caution">
    <text evidence="1">The sequence shown here is derived from an EMBL/GenBank/DDBJ whole genome shotgun (WGS) entry which is preliminary data.</text>
</comment>
<protein>
    <submittedName>
        <fullName evidence="1">Uncharacterized protein</fullName>
    </submittedName>
</protein>
<proteinExistence type="predicted"/>
<dbReference type="AlphaFoldDB" id="A0A232EDD5"/>
<sequence length="59" mass="6741">MMPFMSIFLLEPHFYAGPRRACSLQRQPHSEPARSEAIRSRSKIHLASSWASPFISPLD</sequence>
<keyword evidence="2" id="KW-1185">Reference proteome</keyword>
<organism evidence="1 2">
    <name type="scientific">Trichomalopsis sarcophagae</name>
    <dbReference type="NCBI Taxonomy" id="543379"/>
    <lineage>
        <taxon>Eukaryota</taxon>
        <taxon>Metazoa</taxon>
        <taxon>Ecdysozoa</taxon>
        <taxon>Arthropoda</taxon>
        <taxon>Hexapoda</taxon>
        <taxon>Insecta</taxon>
        <taxon>Pterygota</taxon>
        <taxon>Neoptera</taxon>
        <taxon>Endopterygota</taxon>
        <taxon>Hymenoptera</taxon>
        <taxon>Apocrita</taxon>
        <taxon>Proctotrupomorpha</taxon>
        <taxon>Chalcidoidea</taxon>
        <taxon>Pteromalidae</taxon>
        <taxon>Pteromalinae</taxon>
        <taxon>Trichomalopsis</taxon>
    </lineage>
</organism>
<name>A0A232EDD5_9HYME</name>
<reference evidence="1 2" key="1">
    <citation type="journal article" date="2017" name="Curr. Biol.">
        <title>The Evolution of Venom by Co-option of Single-Copy Genes.</title>
        <authorList>
            <person name="Martinson E.O."/>
            <person name="Mrinalini"/>
            <person name="Kelkar Y.D."/>
            <person name="Chang C.H."/>
            <person name="Werren J.H."/>
        </authorList>
    </citation>
    <scope>NUCLEOTIDE SEQUENCE [LARGE SCALE GENOMIC DNA]</scope>
    <source>
        <strain evidence="1 2">Alberta</strain>
        <tissue evidence="1">Whole body</tissue>
    </source>
</reference>
<dbReference type="EMBL" id="NNAY01006950">
    <property type="protein sequence ID" value="OXU16348.1"/>
    <property type="molecule type" value="Genomic_DNA"/>
</dbReference>
<evidence type="ECO:0000313" key="1">
    <source>
        <dbReference type="EMBL" id="OXU16348.1"/>
    </source>
</evidence>
<accession>A0A232EDD5</accession>
<dbReference type="Proteomes" id="UP000215335">
    <property type="component" value="Unassembled WGS sequence"/>
</dbReference>